<evidence type="ECO:0000313" key="8">
    <source>
        <dbReference type="Proteomes" id="UP000037600"/>
    </source>
</evidence>
<dbReference type="InterPro" id="IPR007627">
    <property type="entry name" value="RNA_pol_sigma70_r2"/>
</dbReference>
<sequence>MSFNRRGVPAASLNLSKLDDAELVRIAQLQLPYVTSAYEELFNRYFKQVYHVCYRYLNSVEEAEECANDTMLKVFNNLKRYEERANFKTWLFRIAHNLCMSLLRKKQLDQVSIDEAMEIESSPIAEHGAHSSSIELLLNQLSIDDRSIIIFRVISELEFQQISDITGLKLSTVKMRCKRALEKLNLISEQKN</sequence>
<comment type="similarity">
    <text evidence="1">Belongs to the sigma-70 factor family. ECF subfamily.</text>
</comment>
<dbReference type="InterPro" id="IPR013249">
    <property type="entry name" value="RNA_pol_sigma70_r4_t2"/>
</dbReference>
<feature type="domain" description="RNA polymerase sigma factor 70 region 4 type 2" evidence="6">
    <location>
        <begin position="133"/>
        <end position="184"/>
    </location>
</feature>
<reference evidence="7 8" key="1">
    <citation type="submission" date="2015-04" db="EMBL/GenBank/DDBJ databases">
        <title>Draft Genome Sequence of the Novel Agar-Digesting Marine Bacterium Q1.</title>
        <authorList>
            <person name="Li Y."/>
            <person name="Li D."/>
            <person name="Chen G."/>
            <person name="Du Z."/>
        </authorList>
    </citation>
    <scope>NUCLEOTIDE SEQUENCE [LARGE SCALE GENOMIC DNA]</scope>
    <source>
        <strain evidence="7 8">Q1</strain>
    </source>
</reference>
<proteinExistence type="inferred from homology"/>
<dbReference type="PANTHER" id="PTHR43133">
    <property type="entry name" value="RNA POLYMERASE ECF-TYPE SIGMA FACTO"/>
    <property type="match status" value="1"/>
</dbReference>
<dbReference type="OrthoDB" id="9784272at2"/>
<dbReference type="InterPro" id="IPR014284">
    <property type="entry name" value="RNA_pol_sigma-70_dom"/>
</dbReference>
<dbReference type="GO" id="GO:0016987">
    <property type="term" value="F:sigma factor activity"/>
    <property type="evidence" value="ECO:0007669"/>
    <property type="project" value="UniProtKB-KW"/>
</dbReference>
<keyword evidence="2" id="KW-0805">Transcription regulation</keyword>
<name>A0A0J8GTA8_9ALTE</name>
<protein>
    <submittedName>
        <fullName evidence="7">RNA polymerase sigma factor SigX</fullName>
    </submittedName>
</protein>
<gene>
    <name evidence="7" type="ORF">XM47_13745</name>
</gene>
<accession>A0A0J8GTA8</accession>
<dbReference type="EMBL" id="LAZL01000023">
    <property type="protein sequence ID" value="KMT64519.1"/>
    <property type="molecule type" value="Genomic_DNA"/>
</dbReference>
<evidence type="ECO:0000259" key="5">
    <source>
        <dbReference type="Pfam" id="PF04542"/>
    </source>
</evidence>
<dbReference type="SUPFAM" id="SSF88659">
    <property type="entry name" value="Sigma3 and sigma4 domains of RNA polymerase sigma factors"/>
    <property type="match status" value="1"/>
</dbReference>
<evidence type="ECO:0000256" key="1">
    <source>
        <dbReference type="ARBA" id="ARBA00010641"/>
    </source>
</evidence>
<dbReference type="InterPro" id="IPR036388">
    <property type="entry name" value="WH-like_DNA-bd_sf"/>
</dbReference>
<dbReference type="Pfam" id="PF04542">
    <property type="entry name" value="Sigma70_r2"/>
    <property type="match status" value="1"/>
</dbReference>
<organism evidence="7 8">
    <name type="scientific">Catenovulum maritimum</name>
    <dbReference type="NCBI Taxonomy" id="1513271"/>
    <lineage>
        <taxon>Bacteria</taxon>
        <taxon>Pseudomonadati</taxon>
        <taxon>Pseudomonadota</taxon>
        <taxon>Gammaproteobacteria</taxon>
        <taxon>Alteromonadales</taxon>
        <taxon>Alteromonadaceae</taxon>
        <taxon>Catenovulum</taxon>
    </lineage>
</organism>
<evidence type="ECO:0000256" key="2">
    <source>
        <dbReference type="ARBA" id="ARBA00023015"/>
    </source>
</evidence>
<dbReference type="GO" id="GO:0006352">
    <property type="term" value="P:DNA-templated transcription initiation"/>
    <property type="evidence" value="ECO:0007669"/>
    <property type="project" value="InterPro"/>
</dbReference>
<dbReference type="Pfam" id="PF08281">
    <property type="entry name" value="Sigma70_r4_2"/>
    <property type="match status" value="1"/>
</dbReference>
<comment type="caution">
    <text evidence="7">The sequence shown here is derived from an EMBL/GenBank/DDBJ whole genome shotgun (WGS) entry which is preliminary data.</text>
</comment>
<dbReference type="AlphaFoldDB" id="A0A0J8GTA8"/>
<dbReference type="GO" id="GO:0003677">
    <property type="term" value="F:DNA binding"/>
    <property type="evidence" value="ECO:0007669"/>
    <property type="project" value="InterPro"/>
</dbReference>
<evidence type="ECO:0000256" key="4">
    <source>
        <dbReference type="ARBA" id="ARBA00023163"/>
    </source>
</evidence>
<keyword evidence="3" id="KW-0731">Sigma factor</keyword>
<dbReference type="NCBIfam" id="TIGR02937">
    <property type="entry name" value="sigma70-ECF"/>
    <property type="match status" value="1"/>
</dbReference>
<evidence type="ECO:0000313" key="7">
    <source>
        <dbReference type="EMBL" id="KMT64519.1"/>
    </source>
</evidence>
<dbReference type="SUPFAM" id="SSF88946">
    <property type="entry name" value="Sigma2 domain of RNA polymerase sigma factors"/>
    <property type="match status" value="1"/>
</dbReference>
<evidence type="ECO:0000259" key="6">
    <source>
        <dbReference type="Pfam" id="PF08281"/>
    </source>
</evidence>
<dbReference type="CDD" id="cd06171">
    <property type="entry name" value="Sigma70_r4"/>
    <property type="match status" value="1"/>
</dbReference>
<keyword evidence="8" id="KW-1185">Reference proteome</keyword>
<dbReference type="STRING" id="1513271.XM47_13745"/>
<dbReference type="RefSeq" id="WP_048693628.1">
    <property type="nucleotide sequence ID" value="NZ_KQ130496.1"/>
</dbReference>
<dbReference type="InterPro" id="IPR013324">
    <property type="entry name" value="RNA_pol_sigma_r3/r4-like"/>
</dbReference>
<feature type="domain" description="RNA polymerase sigma-70 region 2" evidence="5">
    <location>
        <begin position="41"/>
        <end position="107"/>
    </location>
</feature>
<dbReference type="PANTHER" id="PTHR43133:SF53">
    <property type="entry name" value="ECF RNA POLYMERASE SIGMA-E FACTOR"/>
    <property type="match status" value="1"/>
</dbReference>
<dbReference type="InterPro" id="IPR013325">
    <property type="entry name" value="RNA_pol_sigma_r2"/>
</dbReference>
<evidence type="ECO:0000256" key="3">
    <source>
        <dbReference type="ARBA" id="ARBA00023082"/>
    </source>
</evidence>
<keyword evidence="4" id="KW-0804">Transcription</keyword>
<dbReference type="Proteomes" id="UP000037600">
    <property type="component" value="Unassembled WGS sequence"/>
</dbReference>
<dbReference type="Gene3D" id="1.10.1740.10">
    <property type="match status" value="1"/>
</dbReference>
<dbReference type="InterPro" id="IPR039425">
    <property type="entry name" value="RNA_pol_sigma-70-like"/>
</dbReference>
<dbReference type="Gene3D" id="1.10.10.10">
    <property type="entry name" value="Winged helix-like DNA-binding domain superfamily/Winged helix DNA-binding domain"/>
    <property type="match status" value="1"/>
</dbReference>